<dbReference type="KEGG" id="plon:Pla110_46650"/>
<feature type="chain" id="PRO_5022199516" evidence="1">
    <location>
        <begin position="23"/>
        <end position="1039"/>
    </location>
</feature>
<dbReference type="GO" id="GO:0019005">
    <property type="term" value="C:SCF ubiquitin ligase complex"/>
    <property type="evidence" value="ECO:0007669"/>
    <property type="project" value="TreeGrafter"/>
</dbReference>
<dbReference type="InterPro" id="IPR032675">
    <property type="entry name" value="LRR_dom_sf"/>
</dbReference>
<evidence type="ECO:0000313" key="2">
    <source>
        <dbReference type="EMBL" id="QDU82902.1"/>
    </source>
</evidence>
<protein>
    <submittedName>
        <fullName evidence="2">Leucine Rich repeats (2 copies)</fullName>
    </submittedName>
</protein>
<dbReference type="AlphaFoldDB" id="A0A518CUJ7"/>
<dbReference type="SUPFAM" id="SSF52047">
    <property type="entry name" value="RNI-like"/>
    <property type="match status" value="3"/>
</dbReference>
<keyword evidence="3" id="KW-1185">Reference proteome</keyword>
<dbReference type="RefSeq" id="WP_144999459.1">
    <property type="nucleotide sequence ID" value="NZ_CP036281.1"/>
</dbReference>
<reference evidence="2 3" key="1">
    <citation type="submission" date="2019-02" db="EMBL/GenBank/DDBJ databases">
        <title>Deep-cultivation of Planctomycetes and their phenomic and genomic characterization uncovers novel biology.</title>
        <authorList>
            <person name="Wiegand S."/>
            <person name="Jogler M."/>
            <person name="Boedeker C."/>
            <person name="Pinto D."/>
            <person name="Vollmers J."/>
            <person name="Rivas-Marin E."/>
            <person name="Kohn T."/>
            <person name="Peeters S.H."/>
            <person name="Heuer A."/>
            <person name="Rast P."/>
            <person name="Oberbeckmann S."/>
            <person name="Bunk B."/>
            <person name="Jeske O."/>
            <person name="Meyerdierks A."/>
            <person name="Storesund J.E."/>
            <person name="Kallscheuer N."/>
            <person name="Luecker S."/>
            <person name="Lage O.M."/>
            <person name="Pohl T."/>
            <person name="Merkel B.J."/>
            <person name="Hornburger P."/>
            <person name="Mueller R.-W."/>
            <person name="Bruemmer F."/>
            <person name="Labrenz M."/>
            <person name="Spormann A.M."/>
            <person name="Op den Camp H."/>
            <person name="Overmann J."/>
            <person name="Amann R."/>
            <person name="Jetten M.S.M."/>
            <person name="Mascher T."/>
            <person name="Medema M.H."/>
            <person name="Devos D.P."/>
            <person name="Kaster A.-K."/>
            <person name="Ovreas L."/>
            <person name="Rohde M."/>
            <person name="Galperin M.Y."/>
            <person name="Jogler C."/>
        </authorList>
    </citation>
    <scope>NUCLEOTIDE SEQUENCE [LARGE SCALE GENOMIC DNA]</scope>
    <source>
        <strain evidence="2 3">Pla110</strain>
    </source>
</reference>
<dbReference type="Gene3D" id="3.80.10.10">
    <property type="entry name" value="Ribonuclease Inhibitor"/>
    <property type="match status" value="6"/>
</dbReference>
<dbReference type="SMART" id="SM00367">
    <property type="entry name" value="LRR_CC"/>
    <property type="match status" value="6"/>
</dbReference>
<proteinExistence type="predicted"/>
<organism evidence="2 3">
    <name type="scientific">Polystyrenella longa</name>
    <dbReference type="NCBI Taxonomy" id="2528007"/>
    <lineage>
        <taxon>Bacteria</taxon>
        <taxon>Pseudomonadati</taxon>
        <taxon>Planctomycetota</taxon>
        <taxon>Planctomycetia</taxon>
        <taxon>Planctomycetales</taxon>
        <taxon>Planctomycetaceae</taxon>
        <taxon>Polystyrenella</taxon>
    </lineage>
</organism>
<gene>
    <name evidence="2" type="ORF">Pla110_46650</name>
</gene>
<sequence precursor="true">MRLWSLSILFSITLLNSSLIWAAPEQTEENRTLHFPTTHSVGRVYSSYWHVDPAENSDLVKQVRPLNVMVWNLVGEAQGDVSVPVDAIIKLQVNVGTARNLAWISHLKPDDLFEFELSPLLPQHQLRVGDNDVRHLRHLTGLTCLQLYHVDVSDRGLNFLKEMRRLKSLGYYSPKLGNRGLKVIGQLEQLEELNLGKGTWNDIGLTHLSGLKSVRRLFFSTLDVKGPGLSFLKQLPALESLAIDISDQQLSYFNHSTSLREIQLDRSIISDRGLSLLTGFPNLESVNLSGNQLVTDQGLEQLQQLKKLKRLNLMNANVSRKENRITLKGVQHLTEINTLEKLYLPSQGIGEEVLELITALPHLKQFWGGVDQKTPLSDDAMKNLPKLTQLEELHLNTKGITETGLGYIGSLSNLKVLHLPTIINESNNSLKLISSLHRLEKLSGPKETVMTSAALNSLNELSELRLLQVNEFQPPAVDDPPLDLSNLSKLDFLMLPSVRDKDLVWLKNCKKLTRLQIVPQTSISDIGMAHLADLPSLQILTVGGPRLSDASLQYLQGKPALSIINLIGDFTDEGIQSLSQLRNLWSIEIQTPHSINTKVQKHLAQSLPHLYSLQIKQSVPDPQSLNSPIEHKVRNVTYRKPLSAEATSPETTTHRVLHFPKTHSVGEVFIANEKVPDPFPDQPLDVRSDSEWDWNRLGEARGDIRVPVESHVKFKLNAGTARNMAWISRLASDDLHEFEVHPFIPGYQFRVGDDDVRHLQHLTGLSRLKLSFVDVSDRGFRFLQALPQLESLSVYSPKLGNDGLAIIGKLTKLEFLHLGEGLWNDSGLTHLKDLAKLKQISLRVHNVSGPGLQTISSLPELDIFACSSSPFQDRHMVHLKESSSIKQLLLDSSQLTDTGLKSISQMPQLENLNLSYSTTFTDAGLKHIGSLRRLRRLNLSQTNSQRQSHFLTSEGISQLNKIDSLEHLNLPTTGMSEEVFQVASQFLKLRSLTIGRGYQRDLRPISSAMLEPLRSLDQLEIFSFTIKGWRGTGWMSWRK</sequence>
<name>A0A518CUJ7_9PLAN</name>
<keyword evidence="1" id="KW-0732">Signal</keyword>
<evidence type="ECO:0000256" key="1">
    <source>
        <dbReference type="SAM" id="SignalP"/>
    </source>
</evidence>
<dbReference type="InterPro" id="IPR001611">
    <property type="entry name" value="Leu-rich_rpt"/>
</dbReference>
<dbReference type="OrthoDB" id="232968at2"/>
<dbReference type="GO" id="GO:0031146">
    <property type="term" value="P:SCF-dependent proteasomal ubiquitin-dependent protein catabolic process"/>
    <property type="evidence" value="ECO:0007669"/>
    <property type="project" value="TreeGrafter"/>
</dbReference>
<dbReference type="InterPro" id="IPR006553">
    <property type="entry name" value="Leu-rich_rpt_Cys-con_subtyp"/>
</dbReference>
<dbReference type="PROSITE" id="PS51450">
    <property type="entry name" value="LRR"/>
    <property type="match status" value="1"/>
</dbReference>
<dbReference type="PANTHER" id="PTHR13318">
    <property type="entry name" value="PARTNER OF PAIRED, ISOFORM B-RELATED"/>
    <property type="match status" value="1"/>
</dbReference>
<feature type="signal peptide" evidence="1">
    <location>
        <begin position="1"/>
        <end position="22"/>
    </location>
</feature>
<dbReference type="EMBL" id="CP036281">
    <property type="protein sequence ID" value="QDU82902.1"/>
    <property type="molecule type" value="Genomic_DNA"/>
</dbReference>
<dbReference type="Proteomes" id="UP000317178">
    <property type="component" value="Chromosome"/>
</dbReference>
<evidence type="ECO:0000313" key="3">
    <source>
        <dbReference type="Proteomes" id="UP000317178"/>
    </source>
</evidence>
<accession>A0A518CUJ7</accession>